<name>A0ABP0QVK3_9DINO</name>
<evidence type="ECO:0000256" key="1">
    <source>
        <dbReference type="SAM" id="MobiDB-lite"/>
    </source>
</evidence>
<dbReference type="Proteomes" id="UP001642464">
    <property type="component" value="Unassembled WGS sequence"/>
</dbReference>
<organism evidence="2 3">
    <name type="scientific">Durusdinium trenchii</name>
    <dbReference type="NCBI Taxonomy" id="1381693"/>
    <lineage>
        <taxon>Eukaryota</taxon>
        <taxon>Sar</taxon>
        <taxon>Alveolata</taxon>
        <taxon>Dinophyceae</taxon>
        <taxon>Suessiales</taxon>
        <taxon>Symbiodiniaceae</taxon>
        <taxon>Durusdinium</taxon>
    </lineage>
</organism>
<feature type="region of interest" description="Disordered" evidence="1">
    <location>
        <begin position="122"/>
        <end position="141"/>
    </location>
</feature>
<evidence type="ECO:0000313" key="2">
    <source>
        <dbReference type="EMBL" id="CAK9092325.1"/>
    </source>
</evidence>
<feature type="compositionally biased region" description="Basic and acidic residues" evidence="1">
    <location>
        <begin position="81"/>
        <end position="90"/>
    </location>
</feature>
<feature type="region of interest" description="Disordered" evidence="1">
    <location>
        <begin position="1"/>
        <end position="92"/>
    </location>
</feature>
<protein>
    <submittedName>
        <fullName evidence="2">Uncharacterized protein</fullName>
    </submittedName>
</protein>
<sequence length="1476" mass="165866">MKKKDKKQEKKEAKKKDKKHKEKEEKKAEKTDQKQKEGKEKKHKEGKEKKYNDSQGEKSKKEDKTHKTAPADIGIAAEPPPHTEDDDKKLIAGSNIEHSSAASKTSATAVVALGPATAQPSSVVGAAEQPPEPASSSSSKDQVSALLNGLVCPKLDAKSAEETNSKDLFLSADLVLPGIALKKMKEAMSAAGVDSAHYLGVLGCCPVTMYRKERQGVEKMIMANMARHGEEFWPLGKSDRDFSNVSTSRVNLDGEILGEPTVAIFATGKLGILKGGLLHVSDVRKILSKEDICESAMVSAQEERHLEEVQERVTVKRQRSDRSLEDVKETHISLDLKAKKLTQDLEAYTAVLGKLTSADRQEKDPSASWSCHFNDLLQQDLTDAPLLFSDSQLPYLDMIVELSKHISCLTKEKNKVEHSAARALKVFNAKCQSHQKTVNRLKRKVEKVFHGNTEETLEKNKRLHTVEKRRRQQYHAFRGHALKKHGNQRKNRKRQYKTIDNGVFTEQLRVPRRVVSIEQKLKVLDRYEEMLATKKSAAEDALEPRPRGAGREAVLAWSKKRKQAKRRMRFDSLKKLREEFPDIVGKAQPSKWKKAAESEAWRELPEFFRARSSATTNSWRRKLGLPLKGRPEGGCVPLQIQRELDTLMMEFSSGLSSVSERKELVTVEHIAETAASLISDWNSSLPDRAAMVQSFNEDLETKYKNGEMHAEAVVEAYHPLPREIAVPSMAWIRQWKASWGWSMLTRGSDDASYLPYNHVDMQMSRQRTLDLIHKKGVHKFLLLNFDQVWRNNWNMAKFKLAFKDRVNIGRKGNKAQIGPREDKKLHHIRGSRQSMTVLTSSWSDGRPGPVAFCVAEGKLRPADIQKWNAEHVGSSLIISSQTPTHFMNAESLIVVLEQLYSPAFEAQRKRYNLSAHDRGALLADAWTGTFSQAAGMNLRRHTWYERHNIEPPVVQPGGWSTHGQPVDSMHAAYRQGIRKKDLASTGHCANLRERARYETLDLKASGQVAASVKPVIDIIKISYDAWRELDRRVFIAAWMITGYFSADHFPQDTSAEQVEHMEHAKTIIDPCGLFDTCSIDPTPQMCTRYEWQIEDHFLRGGGVYHPLPYELAHAVVRTVALHGTAFLDAQQEYESCKEADPKEKLAKTKKAKEQLMGLHSADRFSVLNRRTGWVATSEWMTKHMVIVDGKPQPKVNSNTPKSKAWILAVRITIVGGNVELKLQPSEGKSFRRVRCLSLENGLEKAKLHSLAEGYAHVLDAGEDVECVDDAGSIDMEGEEASEDESVLGDEAGLEGQVKTHMENLQMDPAPTTKAGEDTQSKVWAPSSSNMMQPSVIAEAPIDPLVEGPADGEFIDESNMIQMHGHKQPGGSSHSHTPPGFFEREAYADLEKVGLTALPMADGYVLSYHKVTRQWHARDPSGSNYAPTWGLIRSELKALLLALDQLWDWYVETNPDDKVDAEEHLQNIRSYSNSIPF</sequence>
<comment type="caution">
    <text evidence="2">The sequence shown here is derived from an EMBL/GenBank/DDBJ whole genome shotgun (WGS) entry which is preliminary data.</text>
</comment>
<reference evidence="2 3" key="1">
    <citation type="submission" date="2024-02" db="EMBL/GenBank/DDBJ databases">
        <authorList>
            <person name="Chen Y."/>
            <person name="Shah S."/>
            <person name="Dougan E. K."/>
            <person name="Thang M."/>
            <person name="Chan C."/>
        </authorList>
    </citation>
    <scope>NUCLEOTIDE SEQUENCE [LARGE SCALE GENOMIC DNA]</scope>
</reference>
<keyword evidence="3" id="KW-1185">Reference proteome</keyword>
<dbReference type="EMBL" id="CAXAMM010040296">
    <property type="protein sequence ID" value="CAK9092325.1"/>
    <property type="molecule type" value="Genomic_DNA"/>
</dbReference>
<feature type="compositionally biased region" description="Basic and acidic residues" evidence="1">
    <location>
        <begin position="22"/>
        <end position="66"/>
    </location>
</feature>
<gene>
    <name evidence="2" type="ORF">SCF082_LOCUS43451</name>
</gene>
<proteinExistence type="predicted"/>
<feature type="compositionally biased region" description="Low complexity" evidence="1">
    <location>
        <begin position="126"/>
        <end position="139"/>
    </location>
</feature>
<evidence type="ECO:0000313" key="3">
    <source>
        <dbReference type="Proteomes" id="UP001642464"/>
    </source>
</evidence>
<feature type="compositionally biased region" description="Basic and acidic residues" evidence="1">
    <location>
        <begin position="1"/>
        <end position="15"/>
    </location>
</feature>
<accession>A0ABP0QVK3</accession>